<feature type="non-terminal residue" evidence="2">
    <location>
        <position position="1"/>
    </location>
</feature>
<feature type="non-terminal residue" evidence="2">
    <location>
        <position position="239"/>
    </location>
</feature>
<protein>
    <submittedName>
        <fullName evidence="2">Uncharacterized protein</fullName>
    </submittedName>
</protein>
<accession>A0A699J382</accession>
<gene>
    <name evidence="2" type="ORF">Tci_580212</name>
</gene>
<proteinExistence type="predicted"/>
<organism evidence="2">
    <name type="scientific">Tanacetum cinerariifolium</name>
    <name type="common">Dalmatian daisy</name>
    <name type="synonym">Chrysanthemum cinerariifolium</name>
    <dbReference type="NCBI Taxonomy" id="118510"/>
    <lineage>
        <taxon>Eukaryota</taxon>
        <taxon>Viridiplantae</taxon>
        <taxon>Streptophyta</taxon>
        <taxon>Embryophyta</taxon>
        <taxon>Tracheophyta</taxon>
        <taxon>Spermatophyta</taxon>
        <taxon>Magnoliopsida</taxon>
        <taxon>eudicotyledons</taxon>
        <taxon>Gunneridae</taxon>
        <taxon>Pentapetalae</taxon>
        <taxon>asterids</taxon>
        <taxon>campanulids</taxon>
        <taxon>Asterales</taxon>
        <taxon>Asteraceae</taxon>
        <taxon>Asteroideae</taxon>
        <taxon>Anthemideae</taxon>
        <taxon>Anthemidinae</taxon>
        <taxon>Tanacetum</taxon>
    </lineage>
</organism>
<dbReference type="AlphaFoldDB" id="A0A699J382"/>
<comment type="caution">
    <text evidence="2">The sequence shown here is derived from an EMBL/GenBank/DDBJ whole genome shotgun (WGS) entry which is preliminary data.</text>
</comment>
<evidence type="ECO:0000313" key="2">
    <source>
        <dbReference type="EMBL" id="GFA08240.1"/>
    </source>
</evidence>
<feature type="region of interest" description="Disordered" evidence="1">
    <location>
        <begin position="1"/>
        <end position="40"/>
    </location>
</feature>
<evidence type="ECO:0000256" key="1">
    <source>
        <dbReference type="SAM" id="MobiDB-lite"/>
    </source>
</evidence>
<name>A0A699J382_TANCI</name>
<reference evidence="2" key="1">
    <citation type="journal article" date="2019" name="Sci. Rep.">
        <title>Draft genome of Tanacetum cinerariifolium, the natural source of mosquito coil.</title>
        <authorList>
            <person name="Yamashiro T."/>
            <person name="Shiraishi A."/>
            <person name="Satake H."/>
            <person name="Nakayama K."/>
        </authorList>
    </citation>
    <scope>NUCLEOTIDE SEQUENCE</scope>
</reference>
<dbReference type="EMBL" id="BKCJ010366231">
    <property type="protein sequence ID" value="GFA08240.1"/>
    <property type="molecule type" value="Genomic_DNA"/>
</dbReference>
<feature type="compositionally biased region" description="Acidic residues" evidence="1">
    <location>
        <begin position="1"/>
        <end position="19"/>
    </location>
</feature>
<feature type="compositionally biased region" description="Pro residues" evidence="1">
    <location>
        <begin position="22"/>
        <end position="36"/>
    </location>
</feature>
<sequence>EEHEEELEEELEVDAEEDAPPAATPPIGSPITPPPLLESSSDSKVVALVVTNRTHEMHLLRLREDIEMLFSNVKYLERSEKRLQNKIDANSSRVRLVERRNALDQDLSHEVQITSGVKGRVARLEDNDQEKMDKTEKIEKRFEMLETNYASVLSDRDRLEREFYCMRVWVSERLGCGAMDACPDDSIDVLDTLGSLSLSGRGDHLVAPSSYFILLFCHPSLGPFVSSTKLLVTVSVIIL</sequence>